<protein>
    <recommendedName>
        <fullName evidence="3">HTH arsR-type domain-containing protein</fullName>
    </recommendedName>
</protein>
<organism evidence="1 2">
    <name type="scientific">miscellaneous Crenarchaeota group-1 archaeon SG8-32-1</name>
    <dbReference type="NCBI Taxonomy" id="1685124"/>
    <lineage>
        <taxon>Archaea</taxon>
        <taxon>Candidatus Bathyarchaeota</taxon>
        <taxon>MCG-1</taxon>
    </lineage>
</organism>
<dbReference type="AlphaFoldDB" id="A0A0M0C0F8"/>
<dbReference type="EMBL" id="LFWU01000009">
    <property type="protein sequence ID" value="KON34338.1"/>
    <property type="molecule type" value="Genomic_DNA"/>
</dbReference>
<proteinExistence type="predicted"/>
<dbReference type="SUPFAM" id="SSF46785">
    <property type="entry name" value="Winged helix' DNA-binding domain"/>
    <property type="match status" value="1"/>
</dbReference>
<reference evidence="1 2" key="1">
    <citation type="submission" date="2015-06" db="EMBL/GenBank/DDBJ databases">
        <title>New insights into the roles of widespread benthic archaea in carbon and nitrogen cycling.</title>
        <authorList>
            <person name="Lazar C.S."/>
            <person name="Baker B.J."/>
            <person name="Seitz K.W."/>
            <person name="Hyde A.S."/>
            <person name="Dick G.J."/>
            <person name="Hinrichs K.-U."/>
            <person name="Teske A.P."/>
        </authorList>
    </citation>
    <scope>NUCLEOTIDE SEQUENCE [LARGE SCALE GENOMIC DNA]</scope>
    <source>
        <strain evidence="1">SG8-32-1</strain>
    </source>
</reference>
<dbReference type="Pfam" id="PF13412">
    <property type="entry name" value="HTH_24"/>
    <property type="match status" value="1"/>
</dbReference>
<evidence type="ECO:0000313" key="2">
    <source>
        <dbReference type="Proteomes" id="UP000037237"/>
    </source>
</evidence>
<dbReference type="InterPro" id="IPR036390">
    <property type="entry name" value="WH_DNA-bd_sf"/>
</dbReference>
<evidence type="ECO:0008006" key="3">
    <source>
        <dbReference type="Google" id="ProtNLM"/>
    </source>
</evidence>
<gene>
    <name evidence="1" type="ORF">AC477_00540</name>
</gene>
<accession>A0A0M0C0F8</accession>
<evidence type="ECO:0000313" key="1">
    <source>
        <dbReference type="EMBL" id="KON34338.1"/>
    </source>
</evidence>
<comment type="caution">
    <text evidence="1">The sequence shown here is derived from an EMBL/GenBank/DDBJ whole genome shotgun (WGS) entry which is preliminary data.</text>
</comment>
<dbReference type="Gene3D" id="1.10.10.10">
    <property type="entry name" value="Winged helix-like DNA-binding domain superfamily/Winged helix DNA-binding domain"/>
    <property type="match status" value="1"/>
</dbReference>
<dbReference type="Proteomes" id="UP000037237">
    <property type="component" value="Unassembled WGS sequence"/>
</dbReference>
<name>A0A0M0C0F8_9ARCH</name>
<dbReference type="InterPro" id="IPR036388">
    <property type="entry name" value="WH-like_DNA-bd_sf"/>
</dbReference>
<sequence>MKLKGSQGELYFSLKHPLRCCILELLKANGALSSSELSNLLSVSLGRCIYHLDNLNDLIKKDKKQRYLLSGKGLTAYKLLSGKKNQKSMDVKIAFSVKPENENLYIT</sequence>